<gene>
    <name evidence="1" type="ORF">ACG00Y_22385</name>
</gene>
<evidence type="ECO:0008006" key="3">
    <source>
        <dbReference type="Google" id="ProtNLM"/>
    </source>
</evidence>
<dbReference type="RefSeq" id="WP_394482747.1">
    <property type="nucleotide sequence ID" value="NZ_JBIGHV010000009.1"/>
</dbReference>
<protein>
    <recommendedName>
        <fullName evidence="3">NarX-like N-terminal domain-containing protein</fullName>
    </recommendedName>
</protein>
<evidence type="ECO:0000313" key="2">
    <source>
        <dbReference type="Proteomes" id="UP001606210"/>
    </source>
</evidence>
<sequence>MNPNESGPDSSLGFALLTPTCGLPDAIGCRLHRSLGGGLVSLSAFLLVTALTATAVAAPINASPKDDTATRAACQALVHVRGMQFAATQTLSEEAAAFDALAAELGRMEAGGGIPAADLHALSSKARALLARRTPVLQFHEARRRIYARVDDVQEAVDNVFSAEASGKLSAPRMAAVNRLSMLAQRIPRSAGSLIVAGRADPDAVFVLARDVKSFKELLKGLREGNPNFRLSASKSKDVLDALQTLELRFAATATQVGAVLGDLKGLVEALELQAAVQSEARASDQTLAPLCFGAGSAR</sequence>
<name>A0ABW7F7T9_9BURK</name>
<comment type="caution">
    <text evidence="1">The sequence shown here is derived from an EMBL/GenBank/DDBJ whole genome shotgun (WGS) entry which is preliminary data.</text>
</comment>
<reference evidence="1 2" key="1">
    <citation type="submission" date="2024-08" db="EMBL/GenBank/DDBJ databases">
        <authorList>
            <person name="Lu H."/>
        </authorList>
    </citation>
    <scope>NUCLEOTIDE SEQUENCE [LARGE SCALE GENOMIC DNA]</scope>
    <source>
        <strain evidence="1 2">LYH14W</strain>
    </source>
</reference>
<keyword evidence="2" id="KW-1185">Reference proteome</keyword>
<evidence type="ECO:0000313" key="1">
    <source>
        <dbReference type="EMBL" id="MFG6432682.1"/>
    </source>
</evidence>
<dbReference type="Proteomes" id="UP001606210">
    <property type="component" value="Unassembled WGS sequence"/>
</dbReference>
<organism evidence="1 2">
    <name type="scientific">Pelomonas parva</name>
    <dbReference type="NCBI Taxonomy" id="3299032"/>
    <lineage>
        <taxon>Bacteria</taxon>
        <taxon>Pseudomonadati</taxon>
        <taxon>Pseudomonadota</taxon>
        <taxon>Betaproteobacteria</taxon>
        <taxon>Burkholderiales</taxon>
        <taxon>Sphaerotilaceae</taxon>
        <taxon>Roseateles</taxon>
    </lineage>
</organism>
<dbReference type="EMBL" id="JBIGHV010000009">
    <property type="protein sequence ID" value="MFG6432682.1"/>
    <property type="molecule type" value="Genomic_DNA"/>
</dbReference>
<accession>A0ABW7F7T9</accession>
<proteinExistence type="predicted"/>